<gene>
    <name evidence="3" type="ORF">LSALG_LOCUS4290</name>
</gene>
<reference evidence="3" key="1">
    <citation type="submission" date="2023-04" db="EMBL/GenBank/DDBJ databases">
        <authorList>
            <person name="Vijverberg K."/>
            <person name="Xiong W."/>
            <person name="Schranz E."/>
        </authorList>
    </citation>
    <scope>NUCLEOTIDE SEQUENCE</scope>
</reference>
<evidence type="ECO:0000313" key="3">
    <source>
        <dbReference type="EMBL" id="CAI9263608.1"/>
    </source>
</evidence>
<dbReference type="AlphaFoldDB" id="A0AA35VP42"/>
<keyword evidence="4" id="KW-1185">Reference proteome</keyword>
<name>A0AA35VP42_LACSI</name>
<dbReference type="InterPro" id="IPR004854">
    <property type="entry name" value="Ufd1-like"/>
</dbReference>
<dbReference type="PANTHER" id="PTHR12555">
    <property type="entry name" value="UBIQUITIN FUSION DEGRADATON PROTEIN 1"/>
    <property type="match status" value="1"/>
</dbReference>
<dbReference type="GO" id="GO:0036503">
    <property type="term" value="P:ERAD pathway"/>
    <property type="evidence" value="ECO:0007669"/>
    <property type="project" value="TreeGrafter"/>
</dbReference>
<sequence length="394" mass="44791">MILSYIMQPCCIILAIIPANSDLANSDALQMDGIVDPDDCCGIPKLAKKLNKVNVRTHTATVTPELEHREFIKELKQLHKAQDDKELFGMVVKTQPKDAATVKLNELKEKRRYKPESEKETDSCLVTSTSDQAHECALKVESCEEAMSDTGRIVGRKRKASMQKDEGQNGNKGSENKSRKKVVVWIEMIWEMEVLCGAYFGGKIRLNSRNISKKTSKSTYVKNVTLPKGAYVKLQPHINDFLDISNPKAILETTLRNFSCLTTGDSIMMSDKMGYIIFKGMEGPLLLHEKDVDFEIVETCVLFFFSLTFCINSLFPHQVKKRHLYITYQIKSCLHSVKKEGKIMGCIEVDEVNERLFLSDTNHHRIITFDDNGKIFHLLDLHLDLKMESLNPPK</sequence>
<dbReference type="Gene3D" id="3.10.330.10">
    <property type="match status" value="1"/>
</dbReference>
<proteinExistence type="predicted"/>
<dbReference type="EMBL" id="OX465086">
    <property type="protein sequence ID" value="CAI9263608.1"/>
    <property type="molecule type" value="Genomic_DNA"/>
</dbReference>
<dbReference type="InterPro" id="IPR055418">
    <property type="entry name" value="UFD1_N2"/>
</dbReference>
<dbReference type="Pfam" id="PF24842">
    <property type="entry name" value="UFD1_N2"/>
    <property type="match status" value="1"/>
</dbReference>
<dbReference type="GO" id="GO:0006511">
    <property type="term" value="P:ubiquitin-dependent protein catabolic process"/>
    <property type="evidence" value="ECO:0007669"/>
    <property type="project" value="InterPro"/>
</dbReference>
<evidence type="ECO:0000259" key="2">
    <source>
        <dbReference type="Pfam" id="PF24842"/>
    </source>
</evidence>
<dbReference type="GO" id="GO:0034098">
    <property type="term" value="C:VCP-NPL4-UFD1 AAA ATPase complex"/>
    <property type="evidence" value="ECO:0007669"/>
    <property type="project" value="TreeGrafter"/>
</dbReference>
<dbReference type="PANTHER" id="PTHR12555:SF13">
    <property type="entry name" value="UBIQUITIN RECOGNITION FACTOR IN ER-ASSOCIATED DEGRADATION PROTEIN 1"/>
    <property type="match status" value="1"/>
</dbReference>
<dbReference type="InterPro" id="IPR027417">
    <property type="entry name" value="P-loop_NTPase"/>
</dbReference>
<evidence type="ECO:0000313" key="4">
    <source>
        <dbReference type="Proteomes" id="UP001177003"/>
    </source>
</evidence>
<dbReference type="Gene3D" id="3.40.50.300">
    <property type="entry name" value="P-loop containing nucleotide triphosphate hydrolases"/>
    <property type="match status" value="1"/>
</dbReference>
<accession>A0AA35VP42</accession>
<protein>
    <recommendedName>
        <fullName evidence="2">Ubiquitin fusion degradation protein UFD1 N-terminal subdomain 2 domain-containing protein</fullName>
    </recommendedName>
</protein>
<organism evidence="3 4">
    <name type="scientific">Lactuca saligna</name>
    <name type="common">Willowleaf lettuce</name>
    <dbReference type="NCBI Taxonomy" id="75948"/>
    <lineage>
        <taxon>Eukaryota</taxon>
        <taxon>Viridiplantae</taxon>
        <taxon>Streptophyta</taxon>
        <taxon>Embryophyta</taxon>
        <taxon>Tracheophyta</taxon>
        <taxon>Spermatophyta</taxon>
        <taxon>Magnoliopsida</taxon>
        <taxon>eudicotyledons</taxon>
        <taxon>Gunneridae</taxon>
        <taxon>Pentapetalae</taxon>
        <taxon>asterids</taxon>
        <taxon>campanulids</taxon>
        <taxon>Asterales</taxon>
        <taxon>Asteraceae</taxon>
        <taxon>Cichorioideae</taxon>
        <taxon>Cichorieae</taxon>
        <taxon>Lactucinae</taxon>
        <taxon>Lactuca</taxon>
    </lineage>
</organism>
<evidence type="ECO:0000256" key="1">
    <source>
        <dbReference type="SAM" id="MobiDB-lite"/>
    </source>
</evidence>
<feature type="domain" description="Ubiquitin fusion degradation protein UFD1 N-terminal subdomain 2" evidence="2">
    <location>
        <begin position="228"/>
        <end position="271"/>
    </location>
</feature>
<feature type="region of interest" description="Disordered" evidence="1">
    <location>
        <begin position="153"/>
        <end position="176"/>
    </location>
</feature>
<dbReference type="GO" id="GO:0031593">
    <property type="term" value="F:polyubiquitin modification-dependent protein binding"/>
    <property type="evidence" value="ECO:0007669"/>
    <property type="project" value="TreeGrafter"/>
</dbReference>
<dbReference type="Proteomes" id="UP001177003">
    <property type="component" value="Chromosome 0"/>
</dbReference>